<evidence type="ECO:0000259" key="4">
    <source>
        <dbReference type="Pfam" id="PF14718"/>
    </source>
</evidence>
<dbReference type="PANTHER" id="PTHR37423:SF5">
    <property type="entry name" value="SOLUBLE LYTIC MUREIN TRANSGLYCOSYLASE"/>
    <property type="match status" value="1"/>
</dbReference>
<dbReference type="Gene3D" id="1.25.20.10">
    <property type="entry name" value="Bacterial muramidases"/>
    <property type="match status" value="1"/>
</dbReference>
<feature type="domain" description="Lytic transglycosylase superhelical linker" evidence="4">
    <location>
        <begin position="443"/>
        <end position="502"/>
    </location>
</feature>
<dbReference type="Pfam" id="PF01464">
    <property type="entry name" value="SLT"/>
    <property type="match status" value="1"/>
</dbReference>
<dbReference type="InterPro" id="IPR023346">
    <property type="entry name" value="Lysozyme-like_dom_sf"/>
</dbReference>
<dbReference type="PANTHER" id="PTHR37423">
    <property type="entry name" value="SOLUBLE LYTIC MUREIN TRANSGLYCOSYLASE-RELATED"/>
    <property type="match status" value="1"/>
</dbReference>
<dbReference type="InterPro" id="IPR008258">
    <property type="entry name" value="Transglycosylase_SLT_dom_1"/>
</dbReference>
<dbReference type="RefSeq" id="WP_182663420.1">
    <property type="nucleotide sequence ID" value="NZ_JACIVI010000002.1"/>
</dbReference>
<comment type="caution">
    <text evidence="5">The sequence shown here is derived from an EMBL/GenBank/DDBJ whole genome shotgun (WGS) entry which is preliminary data.</text>
</comment>
<proteinExistence type="inferred from homology"/>
<dbReference type="CDD" id="cd13401">
    <property type="entry name" value="Slt70-like"/>
    <property type="match status" value="1"/>
</dbReference>
<dbReference type="InterPro" id="IPR037061">
    <property type="entry name" value="Lytic_TGlycoase_superhlx_L_sf"/>
</dbReference>
<sequence length="691" mass="75390">MLPNVLLSWPLALGRLGSVGLSGLLLTLSLGAAGAPLSPPAAPPAATRVAPVPQDVANLVTEAREAARRRDRARLLALRGSAAATGHPLAIWPDYWELANRLDSASQADLDAFYARWPGSYLEDRLRNDWLLELGRRRAWPALLAEYPRFVLDDDRRVHCHVALARLQTGAPASGDPLRTWWAQKDADEACHALARGLREAGQLPDSAIWHKLRLSTEANRRAAAVQAAGLLDAEAALEALFDNPARYLARHAGPVGPRGQELAALALIRLGARDVDEAVRAMHARWTEDLPPATAGWVWASLGKQAALKLSPEAPDHYQRAQRLGVGPHGTADDTYAWQARAALRANGGKGRWQQVLQAIQALPAEDQNDPTWVYWKARGLQAIAPDSQDGAMLDAEARRLYASIASPLNYHGKLALEALGRPTVLPPAPQPLTPAERQAAAARPGLQRALGLIEIGLRSEGVREWNYSIRGLDDRELLAAAQLACDREIWDRCINTSERTRVEVDMQQRFPMPFRGEVVARAREQGLDPAYVYGLIRQESRFILDARSSVGASGLMQIMPATAKWTARKLGLNLDPQALTDRSLNLRLGTGYLKLVLDSFEGSHPMAAAGYNAGPSRPRKWREGPPLDAAVWTENIPFSETRDYVKKVLSNTTAYAALLSGQPQSLRSRLGLTIGPRVSAEKPGEAELP</sequence>
<dbReference type="GO" id="GO:0004553">
    <property type="term" value="F:hydrolase activity, hydrolyzing O-glycosyl compounds"/>
    <property type="evidence" value="ECO:0007669"/>
    <property type="project" value="InterPro"/>
</dbReference>
<name>A0A839HL64_9BURK</name>
<dbReference type="Proteomes" id="UP000586093">
    <property type="component" value="Unassembled WGS sequence"/>
</dbReference>
<dbReference type="Gene3D" id="1.10.1240.20">
    <property type="entry name" value="Lytic transglycosylase, superhelical linker domain"/>
    <property type="match status" value="1"/>
</dbReference>
<reference evidence="5 6" key="1">
    <citation type="submission" date="2020-08" db="EMBL/GenBank/DDBJ databases">
        <title>Aquariorum lacteus gen. nov., sp. nov., a new member of the family Comamonadaceae, isolated from freshwater aquarium.</title>
        <authorList>
            <person name="Chun S.-J."/>
        </authorList>
    </citation>
    <scope>NUCLEOTIDE SEQUENCE [LARGE SCALE GENOMIC DNA]</scope>
    <source>
        <strain evidence="5 6">SJAQ100</strain>
    </source>
</reference>
<gene>
    <name evidence="5" type="ORF">H4F90_08270</name>
</gene>
<evidence type="ECO:0000256" key="2">
    <source>
        <dbReference type="ARBA" id="ARBA00022729"/>
    </source>
</evidence>
<dbReference type="SUPFAM" id="SSF53955">
    <property type="entry name" value="Lysozyme-like"/>
    <property type="match status" value="1"/>
</dbReference>
<dbReference type="GO" id="GO:0042597">
    <property type="term" value="C:periplasmic space"/>
    <property type="evidence" value="ECO:0007669"/>
    <property type="project" value="InterPro"/>
</dbReference>
<organism evidence="5 6">
    <name type="scientific">Aquariibacter albus</name>
    <dbReference type="NCBI Taxonomy" id="2759899"/>
    <lineage>
        <taxon>Bacteria</taxon>
        <taxon>Pseudomonadati</taxon>
        <taxon>Pseudomonadota</taxon>
        <taxon>Betaproteobacteria</taxon>
        <taxon>Burkholderiales</taxon>
        <taxon>Sphaerotilaceae</taxon>
        <taxon>Aquariibacter</taxon>
    </lineage>
</organism>
<dbReference type="InterPro" id="IPR012289">
    <property type="entry name" value="Lytic_TGlycosylase_superhlx_L"/>
</dbReference>
<dbReference type="Gene3D" id="1.10.530.10">
    <property type="match status" value="1"/>
</dbReference>
<evidence type="ECO:0000313" key="6">
    <source>
        <dbReference type="Proteomes" id="UP000586093"/>
    </source>
</evidence>
<keyword evidence="6" id="KW-1185">Reference proteome</keyword>
<protein>
    <submittedName>
        <fullName evidence="5">Lytic transglycosylase domain-containing protein</fullName>
    </submittedName>
</protein>
<evidence type="ECO:0000313" key="5">
    <source>
        <dbReference type="EMBL" id="MBB1161972.1"/>
    </source>
</evidence>
<dbReference type="Pfam" id="PF14718">
    <property type="entry name" value="SLT_L"/>
    <property type="match status" value="1"/>
</dbReference>
<keyword evidence="2" id="KW-0732">Signal</keyword>
<evidence type="ECO:0000259" key="3">
    <source>
        <dbReference type="Pfam" id="PF01464"/>
    </source>
</evidence>
<comment type="similarity">
    <text evidence="1">Belongs to the transglycosylase Slt family.</text>
</comment>
<dbReference type="AlphaFoldDB" id="A0A839HL64"/>
<dbReference type="SUPFAM" id="SSF48435">
    <property type="entry name" value="Bacterial muramidases"/>
    <property type="match status" value="1"/>
</dbReference>
<dbReference type="EMBL" id="JACIVI010000002">
    <property type="protein sequence ID" value="MBB1161972.1"/>
    <property type="molecule type" value="Genomic_DNA"/>
</dbReference>
<evidence type="ECO:0000256" key="1">
    <source>
        <dbReference type="ARBA" id="ARBA00007734"/>
    </source>
</evidence>
<dbReference type="InterPro" id="IPR008939">
    <property type="entry name" value="Lytic_TGlycosylase_superhlx_U"/>
</dbReference>
<feature type="domain" description="Transglycosylase SLT" evidence="3">
    <location>
        <begin position="523"/>
        <end position="625"/>
    </location>
</feature>
<accession>A0A839HL64</accession>